<evidence type="ECO:0000256" key="2">
    <source>
        <dbReference type="ARBA" id="ARBA00023152"/>
    </source>
</evidence>
<dbReference type="NCBIfam" id="TIGR01258">
    <property type="entry name" value="pgm_1"/>
    <property type="match status" value="1"/>
</dbReference>
<dbReference type="PROSITE" id="PS00175">
    <property type="entry name" value="PG_MUTASE"/>
    <property type="match status" value="1"/>
</dbReference>
<dbReference type="SMART" id="SM00855">
    <property type="entry name" value="PGAM"/>
    <property type="match status" value="1"/>
</dbReference>
<dbReference type="PANTHER" id="PTHR11931">
    <property type="entry name" value="PHOSPHOGLYCERATE MUTASE"/>
    <property type="match status" value="1"/>
</dbReference>
<dbReference type="InterPro" id="IPR013078">
    <property type="entry name" value="His_Pase_superF_clade-1"/>
</dbReference>
<reference evidence="6" key="1">
    <citation type="journal article" date="2019" name="Int. J. Syst. Evol. Microbiol.">
        <title>The Global Catalogue of Microorganisms (GCM) 10K type strain sequencing project: providing services to taxonomists for standard genome sequencing and annotation.</title>
        <authorList>
            <consortium name="The Broad Institute Genomics Platform"/>
            <consortium name="The Broad Institute Genome Sequencing Center for Infectious Disease"/>
            <person name="Wu L."/>
            <person name="Ma J."/>
        </authorList>
    </citation>
    <scope>NUCLEOTIDE SEQUENCE [LARGE SCALE GENOMIC DNA]</scope>
    <source>
        <strain evidence="6">JCM 17810</strain>
    </source>
</reference>
<dbReference type="InterPro" id="IPR005952">
    <property type="entry name" value="Phosphogly_mut1"/>
</dbReference>
<dbReference type="EC" id="5.4.2.11" evidence="4"/>
<name>A0ABP8LDW9_9MICO</name>
<protein>
    <recommendedName>
        <fullName evidence="4">2,3-bisphosphoglycerate-dependent phosphoglycerate mutase</fullName>
        <ecNumber evidence="4">5.4.2.11</ecNumber>
    </recommendedName>
</protein>
<evidence type="ECO:0000313" key="6">
    <source>
        <dbReference type="Proteomes" id="UP001500622"/>
    </source>
</evidence>
<comment type="pathway">
    <text evidence="4">Carbohydrate degradation; glycolysis; pyruvate from D-glyceraldehyde 3-phosphate: step 3/5.</text>
</comment>
<comment type="similarity">
    <text evidence="1">Belongs to the phosphoglycerate mutase family. BPG-dependent PGAM subfamily.</text>
</comment>
<organism evidence="5 6">
    <name type="scientific">Georgenia halophila</name>
    <dbReference type="NCBI Taxonomy" id="620889"/>
    <lineage>
        <taxon>Bacteria</taxon>
        <taxon>Bacillati</taxon>
        <taxon>Actinomycetota</taxon>
        <taxon>Actinomycetes</taxon>
        <taxon>Micrococcales</taxon>
        <taxon>Bogoriellaceae</taxon>
        <taxon>Georgenia</taxon>
    </lineage>
</organism>
<accession>A0ABP8LDW9</accession>
<dbReference type="InterPro" id="IPR001345">
    <property type="entry name" value="PG/BPGM_mutase_AS"/>
</dbReference>
<gene>
    <name evidence="5" type="ORF">GCM10023169_26640</name>
</gene>
<keyword evidence="3" id="KW-0413">Isomerase</keyword>
<dbReference type="Pfam" id="PF00300">
    <property type="entry name" value="His_Phos_1"/>
    <property type="match status" value="2"/>
</dbReference>
<evidence type="ECO:0000256" key="4">
    <source>
        <dbReference type="RuleBase" id="RU004512"/>
    </source>
</evidence>
<dbReference type="CDD" id="cd07067">
    <property type="entry name" value="HP_PGM_like"/>
    <property type="match status" value="1"/>
</dbReference>
<dbReference type="SUPFAM" id="SSF53254">
    <property type="entry name" value="Phosphoglycerate mutase-like"/>
    <property type="match status" value="1"/>
</dbReference>
<comment type="caution">
    <text evidence="5">The sequence shown here is derived from an EMBL/GenBank/DDBJ whole genome shotgun (WGS) entry which is preliminary data.</text>
</comment>
<evidence type="ECO:0000313" key="5">
    <source>
        <dbReference type="EMBL" id="GAA4427090.1"/>
    </source>
</evidence>
<comment type="function">
    <text evidence="4">Catalyzes the interconversion of 2-phosphoglycerate and 3-phosphoglycerate.</text>
</comment>
<evidence type="ECO:0000256" key="1">
    <source>
        <dbReference type="ARBA" id="ARBA00006717"/>
    </source>
</evidence>
<proteinExistence type="inferred from homology"/>
<keyword evidence="6" id="KW-1185">Reference proteome</keyword>
<keyword evidence="2" id="KW-0324">Glycolysis</keyword>
<dbReference type="Gene3D" id="3.40.50.1240">
    <property type="entry name" value="Phosphoglycerate mutase-like"/>
    <property type="match status" value="1"/>
</dbReference>
<dbReference type="EMBL" id="BAABGN010000011">
    <property type="protein sequence ID" value="GAA4427090.1"/>
    <property type="molecule type" value="Genomic_DNA"/>
</dbReference>
<dbReference type="InterPro" id="IPR029033">
    <property type="entry name" value="His_PPase_superfam"/>
</dbReference>
<dbReference type="Proteomes" id="UP001500622">
    <property type="component" value="Unassembled WGS sequence"/>
</dbReference>
<evidence type="ECO:0000256" key="3">
    <source>
        <dbReference type="ARBA" id="ARBA00023235"/>
    </source>
</evidence>
<sequence>MGTLVLLRHGESVGNAREIFTGVLDVDLTLDGEQACRDAGSRLIEAGFTPDLVLTSELARGWRTAELVTAALGIDRPIARTWRLNERNYGALSGHLKADIRERHGKELYLHWRRSLDGRPPALDQQTVDLWRRLSPFDRLPADALTPTESLADVVERLQPWVPDLFTELRAGHDVLLVAHGNSLRALCAILDDLTGEELTTLNVPNARPLRYDFAELPDDGGGRLRPEVRGGVYLDPEMALLEAAVIARQGGT</sequence>
<comment type="catalytic activity">
    <reaction evidence="4">
        <text>(2R)-2-phosphoglycerate = (2R)-3-phosphoglycerate</text>
        <dbReference type="Rhea" id="RHEA:15901"/>
        <dbReference type="ChEBI" id="CHEBI:58272"/>
        <dbReference type="ChEBI" id="CHEBI:58289"/>
        <dbReference type="EC" id="5.4.2.11"/>
    </reaction>
</comment>